<gene>
    <name evidence="2" type="ORF">PR048_005551</name>
</gene>
<reference evidence="2 3" key="1">
    <citation type="submission" date="2023-02" db="EMBL/GenBank/DDBJ databases">
        <title>LHISI_Scaffold_Assembly.</title>
        <authorList>
            <person name="Stuart O.P."/>
            <person name="Cleave R."/>
            <person name="Magrath M.J.L."/>
            <person name="Mikheyev A.S."/>
        </authorList>
    </citation>
    <scope>NUCLEOTIDE SEQUENCE [LARGE SCALE GENOMIC DNA]</scope>
    <source>
        <strain evidence="2">Daus_M_001</strain>
        <tissue evidence="2">Leg muscle</tissue>
    </source>
</reference>
<protein>
    <submittedName>
        <fullName evidence="2">Uncharacterized protein</fullName>
    </submittedName>
</protein>
<accession>A0ABQ9I8K6</accession>
<dbReference type="Proteomes" id="UP001159363">
    <property type="component" value="Chromosome 2"/>
</dbReference>
<feature type="region of interest" description="Disordered" evidence="1">
    <location>
        <begin position="175"/>
        <end position="197"/>
    </location>
</feature>
<name>A0ABQ9I8K6_9NEOP</name>
<comment type="caution">
    <text evidence="2">The sequence shown here is derived from an EMBL/GenBank/DDBJ whole genome shotgun (WGS) entry which is preliminary data.</text>
</comment>
<evidence type="ECO:0000256" key="1">
    <source>
        <dbReference type="SAM" id="MobiDB-lite"/>
    </source>
</evidence>
<organism evidence="2 3">
    <name type="scientific">Dryococelus australis</name>
    <dbReference type="NCBI Taxonomy" id="614101"/>
    <lineage>
        <taxon>Eukaryota</taxon>
        <taxon>Metazoa</taxon>
        <taxon>Ecdysozoa</taxon>
        <taxon>Arthropoda</taxon>
        <taxon>Hexapoda</taxon>
        <taxon>Insecta</taxon>
        <taxon>Pterygota</taxon>
        <taxon>Neoptera</taxon>
        <taxon>Polyneoptera</taxon>
        <taxon>Phasmatodea</taxon>
        <taxon>Verophasmatodea</taxon>
        <taxon>Anareolatae</taxon>
        <taxon>Phasmatidae</taxon>
        <taxon>Eurycanthinae</taxon>
        <taxon>Dryococelus</taxon>
    </lineage>
</organism>
<proteinExistence type="predicted"/>
<evidence type="ECO:0000313" key="2">
    <source>
        <dbReference type="EMBL" id="KAJ8892970.1"/>
    </source>
</evidence>
<feature type="compositionally biased region" description="Polar residues" evidence="1">
    <location>
        <begin position="182"/>
        <end position="191"/>
    </location>
</feature>
<dbReference type="EMBL" id="JARBHB010000002">
    <property type="protein sequence ID" value="KAJ8892970.1"/>
    <property type="molecule type" value="Genomic_DNA"/>
</dbReference>
<sequence>MEGTPCAALCHLESSLPGKHWSIGRPKHSFSLRCEVELALSVAEIVHTGYLEGPLPMISPLIERRHGCGTAGQRVKASHLSRTTDGSECESGYRFSCHHCPVVVFRAQAMRITLCRVIGHRLIVTHFMKDTLDSPQNKWCNLKEVEKRKGRFPQDPLPVRLPTIISAPPPLYPERLAHSPPTKANQAQSPAGSPDFRKWESCRTMPLVGGSSRGSPVSPDTSFRRRSIFISITLVGCQDLACSLPQRSTFNMAAVSVYISMCVSSHFLVMAAASPLMAELHDITSSFIKRLELRWRRGGWLMSG</sequence>
<keyword evidence="3" id="KW-1185">Reference proteome</keyword>
<evidence type="ECO:0000313" key="3">
    <source>
        <dbReference type="Proteomes" id="UP001159363"/>
    </source>
</evidence>